<sequence length="130" mass="14248">QFKKFHDKEAAEHFLNGFATVKVVADVEASEGLDWGDTSDDEILDAVKLFESTQSIKIDGKVNLKNVELIARSVRNKMGNLCAYVSVQTPLVLGLVETWVDGAIPNARVSIPGYRLERRDRVGKTGGGCL</sequence>
<organism evidence="1 3">
    <name type="scientific">Didymodactylos carnosus</name>
    <dbReference type="NCBI Taxonomy" id="1234261"/>
    <lineage>
        <taxon>Eukaryota</taxon>
        <taxon>Metazoa</taxon>
        <taxon>Spiralia</taxon>
        <taxon>Gnathifera</taxon>
        <taxon>Rotifera</taxon>
        <taxon>Eurotatoria</taxon>
        <taxon>Bdelloidea</taxon>
        <taxon>Philodinida</taxon>
        <taxon>Philodinidae</taxon>
        <taxon>Didymodactylos</taxon>
    </lineage>
</organism>
<dbReference type="Proteomes" id="UP000677228">
    <property type="component" value="Unassembled WGS sequence"/>
</dbReference>
<reference evidence="1" key="1">
    <citation type="submission" date="2021-02" db="EMBL/GenBank/DDBJ databases">
        <authorList>
            <person name="Nowell W R."/>
        </authorList>
    </citation>
    <scope>NUCLEOTIDE SEQUENCE</scope>
</reference>
<proteinExistence type="predicted"/>
<dbReference type="EMBL" id="CAJNOK010059511">
    <property type="protein sequence ID" value="CAF1632902.1"/>
    <property type="molecule type" value="Genomic_DNA"/>
</dbReference>
<feature type="non-terminal residue" evidence="1">
    <location>
        <position position="130"/>
    </location>
</feature>
<dbReference type="AlphaFoldDB" id="A0A8S2G9G1"/>
<name>A0A8S2G9G1_9BILA</name>
<evidence type="ECO:0000313" key="2">
    <source>
        <dbReference type="EMBL" id="CAF4460955.1"/>
    </source>
</evidence>
<gene>
    <name evidence="1" type="ORF">OVA965_LOCUS43833</name>
    <name evidence="2" type="ORF">TMI583_LOCUS46254</name>
</gene>
<evidence type="ECO:0000313" key="1">
    <source>
        <dbReference type="EMBL" id="CAF1632902.1"/>
    </source>
</evidence>
<comment type="caution">
    <text evidence="1">The sequence shown here is derived from an EMBL/GenBank/DDBJ whole genome shotgun (WGS) entry which is preliminary data.</text>
</comment>
<feature type="non-terminal residue" evidence="1">
    <location>
        <position position="1"/>
    </location>
</feature>
<dbReference type="Proteomes" id="UP000682733">
    <property type="component" value="Unassembled WGS sequence"/>
</dbReference>
<protein>
    <submittedName>
        <fullName evidence="1">Uncharacterized protein</fullName>
    </submittedName>
</protein>
<accession>A0A8S2G9G1</accession>
<evidence type="ECO:0000313" key="3">
    <source>
        <dbReference type="Proteomes" id="UP000677228"/>
    </source>
</evidence>
<dbReference type="EMBL" id="CAJOBA010085338">
    <property type="protein sequence ID" value="CAF4460955.1"/>
    <property type="molecule type" value="Genomic_DNA"/>
</dbReference>